<evidence type="ECO:0008006" key="3">
    <source>
        <dbReference type="Google" id="ProtNLM"/>
    </source>
</evidence>
<name>A0A835ZD84_9STRA</name>
<evidence type="ECO:0000313" key="2">
    <source>
        <dbReference type="Proteomes" id="UP000664859"/>
    </source>
</evidence>
<dbReference type="AlphaFoldDB" id="A0A835ZD84"/>
<evidence type="ECO:0000313" key="1">
    <source>
        <dbReference type="EMBL" id="KAG5190214.1"/>
    </source>
</evidence>
<sequence length="118" mass="12777">MSAQCKFIFDYGEHRKVRRLLTPITYQDLRESAQAAHGIKEDSFFLSYLDKKVHVDLVDDLDLQEGLKTAADADNELAVYIWRTAEERQRAVAGGAQAGFGAGSGAGGTAAAGEMVVV</sequence>
<comment type="caution">
    <text evidence="1">The sequence shown here is derived from an EMBL/GenBank/DDBJ whole genome shotgun (WGS) entry which is preliminary data.</text>
</comment>
<reference evidence="1" key="1">
    <citation type="submission" date="2021-02" db="EMBL/GenBank/DDBJ databases">
        <title>First Annotated Genome of the Yellow-green Alga Tribonema minus.</title>
        <authorList>
            <person name="Mahan K.M."/>
        </authorList>
    </citation>
    <scope>NUCLEOTIDE SEQUENCE</scope>
    <source>
        <strain evidence="1">UTEX B ZZ1240</strain>
    </source>
</reference>
<dbReference type="EMBL" id="JAFCMP010000037">
    <property type="protein sequence ID" value="KAG5190214.1"/>
    <property type="molecule type" value="Genomic_DNA"/>
</dbReference>
<keyword evidence="2" id="KW-1185">Reference proteome</keyword>
<organism evidence="1 2">
    <name type="scientific">Tribonema minus</name>
    <dbReference type="NCBI Taxonomy" id="303371"/>
    <lineage>
        <taxon>Eukaryota</taxon>
        <taxon>Sar</taxon>
        <taxon>Stramenopiles</taxon>
        <taxon>Ochrophyta</taxon>
        <taxon>PX clade</taxon>
        <taxon>Xanthophyceae</taxon>
        <taxon>Tribonematales</taxon>
        <taxon>Tribonemataceae</taxon>
        <taxon>Tribonema</taxon>
    </lineage>
</organism>
<proteinExistence type="predicted"/>
<accession>A0A835ZD84</accession>
<dbReference type="Proteomes" id="UP000664859">
    <property type="component" value="Unassembled WGS sequence"/>
</dbReference>
<protein>
    <recommendedName>
        <fullName evidence="3">PB1 domain-containing protein</fullName>
    </recommendedName>
</protein>
<dbReference type="SUPFAM" id="SSF54277">
    <property type="entry name" value="CAD &amp; PB1 domains"/>
    <property type="match status" value="1"/>
</dbReference>
<gene>
    <name evidence="1" type="ORF">JKP88DRAFT_352777</name>
</gene>